<proteinExistence type="predicted"/>
<dbReference type="EMBL" id="RSAS01000293">
    <property type="protein sequence ID" value="RRR74140.1"/>
    <property type="molecule type" value="Genomic_DNA"/>
</dbReference>
<evidence type="ECO:0000313" key="2">
    <source>
        <dbReference type="Proteomes" id="UP000280307"/>
    </source>
</evidence>
<reference evidence="1 2" key="1">
    <citation type="submission" date="2018-12" db="EMBL/GenBank/DDBJ databases">
        <title>Genome Sequence of Candidatus Viridilinea halotolerans isolated from saline sulfide-rich spring.</title>
        <authorList>
            <person name="Grouzdev D.S."/>
            <person name="Burganskaya E.I."/>
            <person name="Krutkina M.S."/>
            <person name="Sukhacheva M.V."/>
            <person name="Gorlenko V.M."/>
        </authorList>
    </citation>
    <scope>NUCLEOTIDE SEQUENCE [LARGE SCALE GENOMIC DNA]</scope>
    <source>
        <strain evidence="1">Chok-6</strain>
    </source>
</reference>
<evidence type="ECO:0008006" key="3">
    <source>
        <dbReference type="Google" id="ProtNLM"/>
    </source>
</evidence>
<dbReference type="Proteomes" id="UP000280307">
    <property type="component" value="Unassembled WGS sequence"/>
</dbReference>
<name>A0A426U2Z2_9CHLR</name>
<gene>
    <name evidence="1" type="ORF">EI684_07685</name>
</gene>
<protein>
    <recommendedName>
        <fullName evidence="3">Addiction module protein</fullName>
    </recommendedName>
</protein>
<accession>A0A426U2Z2</accession>
<organism evidence="1 2">
    <name type="scientific">Candidatus Viridilinea halotolerans</name>
    <dbReference type="NCBI Taxonomy" id="2491704"/>
    <lineage>
        <taxon>Bacteria</taxon>
        <taxon>Bacillati</taxon>
        <taxon>Chloroflexota</taxon>
        <taxon>Chloroflexia</taxon>
        <taxon>Chloroflexales</taxon>
        <taxon>Chloroflexineae</taxon>
        <taxon>Oscillochloridaceae</taxon>
        <taxon>Candidatus Viridilinea</taxon>
    </lineage>
</organism>
<comment type="caution">
    <text evidence="1">The sequence shown here is derived from an EMBL/GenBank/DDBJ whole genome shotgun (WGS) entry which is preliminary data.</text>
</comment>
<dbReference type="AlphaFoldDB" id="A0A426U2Z2"/>
<sequence length="75" mass="8213">MSITVELLYQQAQQLTLEDRQRLVQLLVAAPPPAEAIAPLGVQLRALRAQIVASGEPLLDEDALAIEVAERRGER</sequence>
<evidence type="ECO:0000313" key="1">
    <source>
        <dbReference type="EMBL" id="RRR74140.1"/>
    </source>
</evidence>